<sequence length="411" mass="46506">MAPRPEKLNYSANGALLQVKAPERRPGFEPIGIWTTVIPATYSEILSRFIKDTFPQDDHRMPHVRRFVTETNYDIPAEYHVTAPPPKKKQKSDENEPEDPSATKEKKKQPKQKKGQPKEAVPPKPTNIYLRVFVCTVDAVASAEEAQTLLAPLVESTREKYPFLYFPGLIEKRTATLHPADTKNESEEWAKSVGWPLMWRGNVAAIPDSISEREQAQALKYVKKLKEVYDEETEKLPKDSIPIITLIVDPLNDRIITTGTDLRTKHKPLDHSALIAIERAAVWRKEAEKVAKETLIPASSKPMAAPAVNNIKSGELPPDYNEDRDGYLCRGFHAYMTHEPCAMCSMGLLHSRFTRLIYVIPQKGSGGIDAASCGLCIHDQPSLNWQYEAWRYVREDEFAEIKELPDPGFHV</sequence>
<dbReference type="Proteomes" id="UP000398389">
    <property type="component" value="Unassembled WGS sequence"/>
</dbReference>
<accession>A0A5E8BDI7</accession>
<name>A0A5E8BDI7_9ASCO</name>
<protein>
    <recommendedName>
        <fullName evidence="4">CMP/dCMP-type deaminase domain-containing protein</fullName>
    </recommendedName>
</protein>
<dbReference type="GO" id="GO:0005634">
    <property type="term" value="C:nucleus"/>
    <property type="evidence" value="ECO:0007669"/>
    <property type="project" value="TreeGrafter"/>
</dbReference>
<dbReference type="EMBL" id="CABVLU010000002">
    <property type="protein sequence ID" value="VVT49625.1"/>
    <property type="molecule type" value="Genomic_DNA"/>
</dbReference>
<dbReference type="RefSeq" id="XP_031852972.1">
    <property type="nucleotide sequence ID" value="XM_031997081.1"/>
</dbReference>
<dbReference type="SUPFAM" id="SSF53927">
    <property type="entry name" value="Cytidine deaminase-like"/>
    <property type="match status" value="1"/>
</dbReference>
<evidence type="ECO:0000256" key="2">
    <source>
        <dbReference type="ARBA" id="ARBA00038160"/>
    </source>
</evidence>
<dbReference type="Gene3D" id="3.40.140.10">
    <property type="entry name" value="Cytidine Deaminase, domain 2"/>
    <property type="match status" value="1"/>
</dbReference>
<dbReference type="Pfam" id="PF00383">
    <property type="entry name" value="dCMP_cyt_deam_1"/>
    <property type="match status" value="1"/>
</dbReference>
<feature type="region of interest" description="Disordered" evidence="3">
    <location>
        <begin position="75"/>
        <end position="123"/>
    </location>
</feature>
<dbReference type="PANTHER" id="PTHR11079">
    <property type="entry name" value="CYTOSINE DEAMINASE FAMILY MEMBER"/>
    <property type="match status" value="1"/>
</dbReference>
<organism evidence="5 6">
    <name type="scientific">Magnusiomyces paraingens</name>
    <dbReference type="NCBI Taxonomy" id="2606893"/>
    <lineage>
        <taxon>Eukaryota</taxon>
        <taxon>Fungi</taxon>
        <taxon>Dikarya</taxon>
        <taxon>Ascomycota</taxon>
        <taxon>Saccharomycotina</taxon>
        <taxon>Dipodascomycetes</taxon>
        <taxon>Dipodascales</taxon>
        <taxon>Dipodascaceae</taxon>
        <taxon>Magnusiomyces</taxon>
    </lineage>
</organism>
<dbReference type="PANTHER" id="PTHR11079:SF156">
    <property type="entry name" value="INACTIVE TRNA-SPECIFIC ADENOSINE DEAMINASE-LIKE PROTEIN 3-RELATED"/>
    <property type="match status" value="1"/>
</dbReference>
<feature type="compositionally biased region" description="Basic residues" evidence="3">
    <location>
        <begin position="105"/>
        <end position="115"/>
    </location>
</feature>
<dbReference type="GeneID" id="43581181"/>
<dbReference type="OrthoDB" id="3180714at2759"/>
<evidence type="ECO:0000259" key="4">
    <source>
        <dbReference type="PROSITE" id="PS51747"/>
    </source>
</evidence>
<evidence type="ECO:0000256" key="3">
    <source>
        <dbReference type="SAM" id="MobiDB-lite"/>
    </source>
</evidence>
<reference evidence="5 6" key="1">
    <citation type="submission" date="2019-09" db="EMBL/GenBank/DDBJ databases">
        <authorList>
            <person name="Brejova B."/>
        </authorList>
    </citation>
    <scope>NUCLEOTIDE SEQUENCE [LARGE SCALE GENOMIC DNA]</scope>
</reference>
<feature type="domain" description="CMP/dCMP-type deaminase" evidence="4">
    <location>
        <begin position="278"/>
        <end position="369"/>
    </location>
</feature>
<dbReference type="InterPro" id="IPR002125">
    <property type="entry name" value="CMP_dCMP_dom"/>
</dbReference>
<comment type="similarity">
    <text evidence="2">Belongs to the cytidine and deoxycytidylate deaminase family. ADAT3 subfamily.</text>
</comment>
<dbReference type="GO" id="GO:0005737">
    <property type="term" value="C:cytoplasm"/>
    <property type="evidence" value="ECO:0007669"/>
    <property type="project" value="TreeGrafter"/>
</dbReference>
<evidence type="ECO:0000256" key="1">
    <source>
        <dbReference type="ARBA" id="ARBA00022694"/>
    </source>
</evidence>
<dbReference type="GO" id="GO:0052717">
    <property type="term" value="F:tRNA-specific adenosine-34 deaminase activity"/>
    <property type="evidence" value="ECO:0007669"/>
    <property type="project" value="TreeGrafter"/>
</dbReference>
<evidence type="ECO:0000313" key="6">
    <source>
        <dbReference type="Proteomes" id="UP000398389"/>
    </source>
</evidence>
<dbReference type="InterPro" id="IPR016193">
    <property type="entry name" value="Cytidine_deaminase-like"/>
</dbReference>
<dbReference type="AlphaFoldDB" id="A0A5E8BDI7"/>
<gene>
    <name evidence="5" type="ORF">SAPINGB_P002362</name>
</gene>
<evidence type="ECO:0000313" key="5">
    <source>
        <dbReference type="EMBL" id="VVT49625.1"/>
    </source>
</evidence>
<dbReference type="GO" id="GO:0008033">
    <property type="term" value="P:tRNA processing"/>
    <property type="evidence" value="ECO:0007669"/>
    <property type="project" value="UniProtKB-KW"/>
</dbReference>
<keyword evidence="6" id="KW-1185">Reference proteome</keyword>
<proteinExistence type="inferred from homology"/>
<keyword evidence="1" id="KW-0819">tRNA processing</keyword>
<dbReference type="PROSITE" id="PS51747">
    <property type="entry name" value="CYT_DCMP_DEAMINASES_2"/>
    <property type="match status" value="1"/>
</dbReference>